<keyword evidence="3" id="KW-1185">Reference proteome</keyword>
<reference evidence="2 3" key="1">
    <citation type="submission" date="2019-06" db="EMBL/GenBank/DDBJ databases">
        <title>Gramella sabulilitoris sp. nov., isolated from a marine sand.</title>
        <authorList>
            <person name="Yoon J.-H."/>
        </authorList>
    </citation>
    <scope>NUCLEOTIDE SEQUENCE [LARGE SCALE GENOMIC DNA]</scope>
    <source>
        <strain evidence="2 3">HSMS-1</strain>
    </source>
</reference>
<name>A0A550HZN9_9FLAO</name>
<protein>
    <submittedName>
        <fullName evidence="2">TPM domain-containing protein</fullName>
    </submittedName>
</protein>
<gene>
    <name evidence="2" type="ORF">FGM01_11870</name>
</gene>
<dbReference type="PANTHER" id="PTHR30373:SF8">
    <property type="entry name" value="BLL7265 PROTEIN"/>
    <property type="match status" value="1"/>
</dbReference>
<dbReference type="PANTHER" id="PTHR30373">
    <property type="entry name" value="UPF0603 PROTEIN YGCG"/>
    <property type="match status" value="1"/>
</dbReference>
<dbReference type="OrthoDB" id="9786161at2"/>
<sequence>MSVQSEAFLSKREEEEIVEAIRIAESKTSGEIRVHLEPSTGKQDIFERAMEVFHALKMDNTKEANGVLIYVAVEDRNFVIYGDKGINDVVADDFWESTKDLIVSHFKEGRFKDGLVEGVLKAGEQLKKHFPWDEDDTNELSDQISKG</sequence>
<evidence type="ECO:0000259" key="1">
    <source>
        <dbReference type="Pfam" id="PF04536"/>
    </source>
</evidence>
<proteinExistence type="predicted"/>
<dbReference type="AlphaFoldDB" id="A0A550HZN9"/>
<dbReference type="InterPro" id="IPR007621">
    <property type="entry name" value="TPM_dom"/>
</dbReference>
<evidence type="ECO:0000313" key="2">
    <source>
        <dbReference type="EMBL" id="TRO64192.1"/>
    </source>
</evidence>
<dbReference type="RefSeq" id="WP_143411389.1">
    <property type="nucleotide sequence ID" value="NZ_VHSF01000003.1"/>
</dbReference>
<feature type="domain" description="TPM" evidence="1">
    <location>
        <begin position="4"/>
        <end position="123"/>
    </location>
</feature>
<dbReference type="Gene3D" id="3.10.310.50">
    <property type="match status" value="1"/>
</dbReference>
<dbReference type="Pfam" id="PF04536">
    <property type="entry name" value="TPM_phosphatase"/>
    <property type="match status" value="1"/>
</dbReference>
<dbReference type="EMBL" id="VHSF01000003">
    <property type="protein sequence ID" value="TRO64192.1"/>
    <property type="molecule type" value="Genomic_DNA"/>
</dbReference>
<organism evidence="2 3">
    <name type="scientific">Christiangramia sabulilitoris</name>
    <dbReference type="NCBI Taxonomy" id="2583991"/>
    <lineage>
        <taxon>Bacteria</taxon>
        <taxon>Pseudomonadati</taxon>
        <taxon>Bacteroidota</taxon>
        <taxon>Flavobacteriia</taxon>
        <taxon>Flavobacteriales</taxon>
        <taxon>Flavobacteriaceae</taxon>
        <taxon>Christiangramia</taxon>
    </lineage>
</organism>
<dbReference type="Proteomes" id="UP000315131">
    <property type="component" value="Unassembled WGS sequence"/>
</dbReference>
<accession>A0A550HZN9</accession>
<evidence type="ECO:0000313" key="3">
    <source>
        <dbReference type="Proteomes" id="UP000315131"/>
    </source>
</evidence>
<comment type="caution">
    <text evidence="2">The sequence shown here is derived from an EMBL/GenBank/DDBJ whole genome shotgun (WGS) entry which is preliminary data.</text>
</comment>